<dbReference type="GO" id="GO:0007399">
    <property type="term" value="P:nervous system development"/>
    <property type="evidence" value="ECO:0007669"/>
    <property type="project" value="UniProtKB-KW"/>
</dbReference>
<evidence type="ECO:0000259" key="5">
    <source>
        <dbReference type="PROSITE" id="PS50888"/>
    </source>
</evidence>
<sequence length="205" mass="23072">MDAGAIIPEMGSIKSEIYEQTEVINMPSCRFSQQQPVGNMVATTSIPRNKIFRYHIMKDSSSDLHLVHCRRKLDFNQNSHNYYGYSKPQTMSVARRNERERNRVKLINMTFATLREHLPNASASSKSKKMSKVDTLKAAIDYIKRLQSMVEDNHTVTSTIGSGYPTISIASPSTMDSPTLSSASDSSYEGLSAEEEDLLDFASWF</sequence>
<gene>
    <name evidence="6" type="ORF">ACJMK2_030010</name>
</gene>
<keyword evidence="4" id="KW-0539">Nucleus</keyword>
<dbReference type="PANTHER" id="PTHR13935">
    <property type="entry name" value="ACHAETE-SCUTE TRANSCRIPTION FACTOR-RELATED"/>
    <property type="match status" value="1"/>
</dbReference>
<comment type="subcellular location">
    <subcellularLocation>
        <location evidence="1">Nucleus</location>
    </subcellularLocation>
</comment>
<keyword evidence="3" id="KW-0238">DNA-binding</keyword>
<accession>A0ABD3XBX6</accession>
<evidence type="ECO:0000256" key="4">
    <source>
        <dbReference type="ARBA" id="ARBA00023242"/>
    </source>
</evidence>
<dbReference type="GO" id="GO:0005634">
    <property type="term" value="C:nucleus"/>
    <property type="evidence" value="ECO:0007669"/>
    <property type="project" value="UniProtKB-SubCell"/>
</dbReference>
<dbReference type="SMART" id="SM00353">
    <property type="entry name" value="HLH"/>
    <property type="match status" value="1"/>
</dbReference>
<dbReference type="AlphaFoldDB" id="A0ABD3XBX6"/>
<evidence type="ECO:0000313" key="7">
    <source>
        <dbReference type="Proteomes" id="UP001634394"/>
    </source>
</evidence>
<protein>
    <recommendedName>
        <fullName evidence="5">BHLH domain-containing protein</fullName>
    </recommendedName>
</protein>
<dbReference type="Gene3D" id="4.10.280.10">
    <property type="entry name" value="Helix-loop-helix DNA-binding domain"/>
    <property type="match status" value="1"/>
</dbReference>
<comment type="caution">
    <text evidence="6">The sequence shown here is derived from an EMBL/GenBank/DDBJ whole genome shotgun (WGS) entry which is preliminary data.</text>
</comment>
<dbReference type="Proteomes" id="UP001634394">
    <property type="component" value="Unassembled WGS sequence"/>
</dbReference>
<dbReference type="GO" id="GO:0003677">
    <property type="term" value="F:DNA binding"/>
    <property type="evidence" value="ECO:0007669"/>
    <property type="project" value="UniProtKB-KW"/>
</dbReference>
<keyword evidence="7" id="KW-1185">Reference proteome</keyword>
<dbReference type="EMBL" id="JBJQND010000003">
    <property type="protein sequence ID" value="KAL3883779.1"/>
    <property type="molecule type" value="Genomic_DNA"/>
</dbReference>
<keyword evidence="2" id="KW-0524">Neurogenesis</keyword>
<dbReference type="PANTHER" id="PTHR13935:SF106">
    <property type="entry name" value="ACHAETE-SCUTE COMPLEX PROTEIN T5-RELATED"/>
    <property type="match status" value="1"/>
</dbReference>
<feature type="domain" description="BHLH" evidence="5">
    <location>
        <begin position="91"/>
        <end position="146"/>
    </location>
</feature>
<dbReference type="InterPro" id="IPR011598">
    <property type="entry name" value="bHLH_dom"/>
</dbReference>
<dbReference type="FunFam" id="4.10.280.10:FF:000029">
    <property type="entry name" value="Achaete-scute family bHLH transcription factor 1"/>
    <property type="match status" value="1"/>
</dbReference>
<evidence type="ECO:0000256" key="1">
    <source>
        <dbReference type="ARBA" id="ARBA00004123"/>
    </source>
</evidence>
<dbReference type="Pfam" id="PF00010">
    <property type="entry name" value="HLH"/>
    <property type="match status" value="1"/>
</dbReference>
<evidence type="ECO:0000256" key="3">
    <source>
        <dbReference type="ARBA" id="ARBA00023125"/>
    </source>
</evidence>
<dbReference type="SUPFAM" id="SSF47459">
    <property type="entry name" value="HLH, helix-loop-helix DNA-binding domain"/>
    <property type="match status" value="1"/>
</dbReference>
<evidence type="ECO:0000256" key="2">
    <source>
        <dbReference type="ARBA" id="ARBA00022902"/>
    </source>
</evidence>
<dbReference type="InterPro" id="IPR036638">
    <property type="entry name" value="HLH_DNA-bd_sf"/>
</dbReference>
<name>A0ABD3XBX6_SINWO</name>
<evidence type="ECO:0000313" key="6">
    <source>
        <dbReference type="EMBL" id="KAL3883779.1"/>
    </source>
</evidence>
<proteinExistence type="predicted"/>
<dbReference type="PROSITE" id="PS50888">
    <property type="entry name" value="BHLH"/>
    <property type="match status" value="1"/>
</dbReference>
<dbReference type="InterPro" id="IPR015660">
    <property type="entry name" value="MASH1/Ascl1a-like"/>
</dbReference>
<reference evidence="6 7" key="1">
    <citation type="submission" date="2024-11" db="EMBL/GenBank/DDBJ databases">
        <title>Chromosome-level genome assembly of the freshwater bivalve Anodonta woodiana.</title>
        <authorList>
            <person name="Chen X."/>
        </authorList>
    </citation>
    <scope>NUCLEOTIDE SEQUENCE [LARGE SCALE GENOMIC DNA]</scope>
    <source>
        <strain evidence="6">MN2024</strain>
        <tissue evidence="6">Gills</tissue>
    </source>
</reference>
<organism evidence="6 7">
    <name type="scientific">Sinanodonta woodiana</name>
    <name type="common">Chinese pond mussel</name>
    <name type="synonym">Anodonta woodiana</name>
    <dbReference type="NCBI Taxonomy" id="1069815"/>
    <lineage>
        <taxon>Eukaryota</taxon>
        <taxon>Metazoa</taxon>
        <taxon>Spiralia</taxon>
        <taxon>Lophotrochozoa</taxon>
        <taxon>Mollusca</taxon>
        <taxon>Bivalvia</taxon>
        <taxon>Autobranchia</taxon>
        <taxon>Heteroconchia</taxon>
        <taxon>Palaeoheterodonta</taxon>
        <taxon>Unionida</taxon>
        <taxon>Unionoidea</taxon>
        <taxon>Unionidae</taxon>
        <taxon>Unioninae</taxon>
        <taxon>Sinanodonta</taxon>
    </lineage>
</organism>